<sequence>MRIIHRLESIGGELVASATPWKPEVHWEDRKWEGLLYPSELTIPCPNGTAKLLISRTPEAVHLKALRVVNPSDQHNMGVGRMDRPAELVVDAPTLRSGGTVEVTSAASGTGTCAGYDNGEHGPCEAIYAAGGADEATSADVGT</sequence>
<evidence type="ECO:0000313" key="2">
    <source>
        <dbReference type="Proteomes" id="UP001420932"/>
    </source>
</evidence>
<accession>A0AAP0PE96</accession>
<name>A0AAP0PE96_9MAGN</name>
<comment type="caution">
    <text evidence="1">The sequence shown here is derived from an EMBL/GenBank/DDBJ whole genome shotgun (WGS) entry which is preliminary data.</text>
</comment>
<keyword evidence="2" id="KW-1185">Reference proteome</keyword>
<evidence type="ECO:0000313" key="1">
    <source>
        <dbReference type="EMBL" id="KAK9141878.1"/>
    </source>
</evidence>
<organism evidence="1 2">
    <name type="scientific">Stephania yunnanensis</name>
    <dbReference type="NCBI Taxonomy" id="152371"/>
    <lineage>
        <taxon>Eukaryota</taxon>
        <taxon>Viridiplantae</taxon>
        <taxon>Streptophyta</taxon>
        <taxon>Embryophyta</taxon>
        <taxon>Tracheophyta</taxon>
        <taxon>Spermatophyta</taxon>
        <taxon>Magnoliopsida</taxon>
        <taxon>Ranunculales</taxon>
        <taxon>Menispermaceae</taxon>
        <taxon>Menispermoideae</taxon>
        <taxon>Cissampelideae</taxon>
        <taxon>Stephania</taxon>
    </lineage>
</organism>
<protein>
    <submittedName>
        <fullName evidence="1">Uncharacterized protein</fullName>
    </submittedName>
</protein>
<dbReference type="EMBL" id="JBBNAF010000005">
    <property type="protein sequence ID" value="KAK9141878.1"/>
    <property type="molecule type" value="Genomic_DNA"/>
</dbReference>
<dbReference type="Proteomes" id="UP001420932">
    <property type="component" value="Unassembled WGS sequence"/>
</dbReference>
<reference evidence="1 2" key="1">
    <citation type="submission" date="2024-01" db="EMBL/GenBank/DDBJ databases">
        <title>Genome assemblies of Stephania.</title>
        <authorList>
            <person name="Yang L."/>
        </authorList>
    </citation>
    <scope>NUCLEOTIDE SEQUENCE [LARGE SCALE GENOMIC DNA]</scope>
    <source>
        <strain evidence="1">YNDBR</strain>
        <tissue evidence="1">Leaf</tissue>
    </source>
</reference>
<gene>
    <name evidence="1" type="ORF">Syun_011278</name>
</gene>
<proteinExistence type="predicted"/>
<dbReference type="AlphaFoldDB" id="A0AAP0PE96"/>